<accession>A0A3B0ZFT3</accession>
<evidence type="ECO:0000313" key="1">
    <source>
        <dbReference type="EMBL" id="VAW90441.1"/>
    </source>
</evidence>
<gene>
    <name evidence="1" type="ORF">MNBD_GAMMA17-22</name>
</gene>
<dbReference type="AlphaFoldDB" id="A0A3B0ZFT3"/>
<protein>
    <submittedName>
        <fullName evidence="1">Uncharacterized protein</fullName>
    </submittedName>
</protein>
<name>A0A3B0ZFT3_9ZZZZ</name>
<proteinExistence type="predicted"/>
<reference evidence="1" key="1">
    <citation type="submission" date="2018-06" db="EMBL/GenBank/DDBJ databases">
        <authorList>
            <person name="Zhirakovskaya E."/>
        </authorList>
    </citation>
    <scope>NUCLEOTIDE SEQUENCE</scope>
</reference>
<organism evidence="1">
    <name type="scientific">hydrothermal vent metagenome</name>
    <dbReference type="NCBI Taxonomy" id="652676"/>
    <lineage>
        <taxon>unclassified sequences</taxon>
        <taxon>metagenomes</taxon>
        <taxon>ecological metagenomes</taxon>
    </lineage>
</organism>
<dbReference type="EMBL" id="UOFQ01000190">
    <property type="protein sequence ID" value="VAW90441.1"/>
    <property type="molecule type" value="Genomic_DNA"/>
</dbReference>
<sequence length="370" mass="41106">MNKYITKTLTQEFPVSKSLKTFLFLICLFFLINTTTANARYEVFFDGGGINAGSIVVSNGAAPVPDGVCGMRINGADLLAFHWTEYNEYNLGSPMPAPPLGPPSDAEYDFPGEALEDVIRFTGPLSDNCEDEWVFHLPLTGAWPVWPNGTPSGAGALVFQTIDVVWLDENFQIWVPADDGPGSQEDPEFPSFCEAWPDLCEDPEFTVGPGIDVFCFLHPQLCDVAEEFNIIGSVIKKNIQLVIKELNINTVVSERNATERLTRAKSAAIYALQSTEKFNFNNIKEVKPEILHNANAQLNTTIMALRSCVSTIEKMQSTIKNRAEKTLSSEFFANSTHEVIYRCKAAVISLAQVKNQLQQMPHHFISTNKR</sequence>